<proteinExistence type="predicted"/>
<name>A0AAJ1YEL7_SERFO</name>
<dbReference type="GO" id="GO:0003677">
    <property type="term" value="F:DNA binding"/>
    <property type="evidence" value="ECO:0007669"/>
    <property type="project" value="UniProtKB-UniRule"/>
</dbReference>
<reference evidence="5" key="1">
    <citation type="submission" date="2023-08" db="EMBL/GenBank/DDBJ databases">
        <title>The Comparative Genomic Analysis of Yersiniaceae from Polar Regions.</title>
        <authorList>
            <person name="Goncharov A."/>
            <person name="Aslanov B."/>
            <person name="Kolodzhieva V."/>
            <person name="Azarov D."/>
            <person name="Mochov A."/>
            <person name="Lebedeva E."/>
        </authorList>
    </citation>
    <scope>NUCLEOTIDE SEQUENCE</scope>
    <source>
        <strain evidence="5">Vf</strain>
    </source>
</reference>
<dbReference type="InterPro" id="IPR011010">
    <property type="entry name" value="DNA_brk_join_enz"/>
</dbReference>
<dbReference type="GO" id="GO:0015074">
    <property type="term" value="P:DNA integration"/>
    <property type="evidence" value="ECO:0007669"/>
    <property type="project" value="UniProtKB-KW"/>
</dbReference>
<comment type="caution">
    <text evidence="5">The sequence shown here is derived from an EMBL/GenBank/DDBJ whole genome shotgun (WGS) entry which is preliminary data.</text>
</comment>
<dbReference type="Proteomes" id="UP001224622">
    <property type="component" value="Unassembled WGS sequence"/>
</dbReference>
<accession>A0AAJ1YEL7</accession>
<keyword evidence="2 3" id="KW-0238">DNA-binding</keyword>
<evidence type="ECO:0000313" key="6">
    <source>
        <dbReference type="Proteomes" id="UP001224622"/>
    </source>
</evidence>
<dbReference type="EMBL" id="JAVIGA010000007">
    <property type="protein sequence ID" value="MDQ9126574.1"/>
    <property type="molecule type" value="Genomic_DNA"/>
</dbReference>
<dbReference type="InterPro" id="IPR010998">
    <property type="entry name" value="Integrase_recombinase_N"/>
</dbReference>
<evidence type="ECO:0000313" key="5">
    <source>
        <dbReference type="EMBL" id="MDQ9126574.1"/>
    </source>
</evidence>
<sequence>MITFVTAATSALNRPHLLADQNHPAARIAYTLNAWLERYDVIFKRRKLSDNTYKSRKGQIAIVSEKMGAMVLSKNTTRHVAEFLEFWVVQEKHTMATTMRSVLSDIFREAIVEGHIDSNPVTPTRAATVTVKRERLELEQYIAIREAASVERTWHSSVSNILLMVACRSPREKLAP</sequence>
<dbReference type="InterPro" id="IPR044068">
    <property type="entry name" value="CB"/>
</dbReference>
<evidence type="ECO:0000256" key="1">
    <source>
        <dbReference type="ARBA" id="ARBA00022908"/>
    </source>
</evidence>
<dbReference type="AlphaFoldDB" id="A0AAJ1YEL7"/>
<dbReference type="RefSeq" id="WP_309047183.1">
    <property type="nucleotide sequence ID" value="NZ_JAVIGA010000007.1"/>
</dbReference>
<dbReference type="InterPro" id="IPR053876">
    <property type="entry name" value="Phage_int_M"/>
</dbReference>
<gene>
    <name evidence="5" type="ORF">RDT67_09030</name>
</gene>
<feature type="domain" description="Core-binding (CB)" evidence="4">
    <location>
        <begin position="30"/>
        <end position="111"/>
    </location>
</feature>
<dbReference type="PROSITE" id="PS51900">
    <property type="entry name" value="CB"/>
    <property type="match status" value="1"/>
</dbReference>
<keyword evidence="1" id="KW-0229">DNA integration</keyword>
<protein>
    <recommendedName>
        <fullName evidence="4">Core-binding (CB) domain-containing protein</fullName>
    </recommendedName>
</protein>
<evidence type="ECO:0000259" key="4">
    <source>
        <dbReference type="PROSITE" id="PS51900"/>
    </source>
</evidence>
<organism evidence="5 6">
    <name type="scientific">Serratia fonticola</name>
    <dbReference type="NCBI Taxonomy" id="47917"/>
    <lineage>
        <taxon>Bacteria</taxon>
        <taxon>Pseudomonadati</taxon>
        <taxon>Pseudomonadota</taxon>
        <taxon>Gammaproteobacteria</taxon>
        <taxon>Enterobacterales</taxon>
        <taxon>Yersiniaceae</taxon>
        <taxon>Serratia</taxon>
    </lineage>
</organism>
<dbReference type="SUPFAM" id="SSF56349">
    <property type="entry name" value="DNA breaking-rejoining enzymes"/>
    <property type="match status" value="1"/>
</dbReference>
<evidence type="ECO:0000256" key="3">
    <source>
        <dbReference type="PROSITE-ProRule" id="PRU01248"/>
    </source>
</evidence>
<dbReference type="Gene3D" id="1.10.150.130">
    <property type="match status" value="1"/>
</dbReference>
<dbReference type="Pfam" id="PF22022">
    <property type="entry name" value="Phage_int_M"/>
    <property type="match status" value="1"/>
</dbReference>
<evidence type="ECO:0000256" key="2">
    <source>
        <dbReference type="ARBA" id="ARBA00023125"/>
    </source>
</evidence>